<gene>
    <name evidence="2" type="ORF">ABC974_18280</name>
</gene>
<organism evidence="2 3">
    <name type="scientific">Sphingomonas oligophenolica</name>
    <dbReference type="NCBI Taxonomy" id="301154"/>
    <lineage>
        <taxon>Bacteria</taxon>
        <taxon>Pseudomonadati</taxon>
        <taxon>Pseudomonadota</taxon>
        <taxon>Alphaproteobacteria</taxon>
        <taxon>Sphingomonadales</taxon>
        <taxon>Sphingomonadaceae</taxon>
        <taxon>Sphingomonas</taxon>
    </lineage>
</organism>
<dbReference type="Proteomes" id="UP001419910">
    <property type="component" value="Unassembled WGS sequence"/>
</dbReference>
<dbReference type="RefSeq" id="WP_343892587.1">
    <property type="nucleotide sequence ID" value="NZ_BAAAEH010000060.1"/>
</dbReference>
<dbReference type="Pfam" id="PF13372">
    <property type="entry name" value="Alginate_exp"/>
    <property type="match status" value="1"/>
</dbReference>
<evidence type="ECO:0000259" key="1">
    <source>
        <dbReference type="Pfam" id="PF13372"/>
    </source>
</evidence>
<proteinExistence type="predicted"/>
<sequence>MFLLTATPAWAQATPDGLHVAGSMRLRYETIDGQVRPGFNASDALIDLRTILAATWKAGPIRIGGELHDSRSWLANNGTPLSTNEVNAVEPVQAWIAADIARPFGPGTTLALQGGRFSLNIGSRRLVASDDYRNTTNGYTGLRADLGLHRVKASLFYVLPLTRLPDDLPSLRANRIRLDRENFDHVLWGGVASWRRRPGATMAEIGFIHFGERDAPGRPTRNRSLNSVTARAISEPCAGAVDYEVEGIYQSGRISADLSPGAARLPVSAWFGRAEIGYTLGGGWKPRLSAQFDIASGDRPGGTYTRFDTLYGMRRADLGPVGIYNVVARTNVVTPGLRLEAAPGKRIDLMVNYRLLWLAAARDSFAGTGVRDASGGSGSFAGRQLDARVRTWIVPQRLRFEVDGEWLAKGRFLRDAPNAPRDGDTTYLSFNLTASF</sequence>
<dbReference type="Gene3D" id="2.40.160.100">
    <property type="match status" value="1"/>
</dbReference>
<feature type="domain" description="Alginate export" evidence="1">
    <location>
        <begin position="19"/>
        <end position="419"/>
    </location>
</feature>
<dbReference type="InterPro" id="IPR025388">
    <property type="entry name" value="Alginate_export_dom"/>
</dbReference>
<comment type="caution">
    <text evidence="2">The sequence shown here is derived from an EMBL/GenBank/DDBJ whole genome shotgun (WGS) entry which is preliminary data.</text>
</comment>
<protein>
    <submittedName>
        <fullName evidence="2">Alginate export family protein</fullName>
    </submittedName>
</protein>
<dbReference type="EMBL" id="JBDIME010000018">
    <property type="protein sequence ID" value="MEN2791589.1"/>
    <property type="molecule type" value="Genomic_DNA"/>
</dbReference>
<evidence type="ECO:0000313" key="2">
    <source>
        <dbReference type="EMBL" id="MEN2791589.1"/>
    </source>
</evidence>
<accession>A0ABU9Y710</accession>
<keyword evidence="3" id="KW-1185">Reference proteome</keyword>
<dbReference type="InterPro" id="IPR053728">
    <property type="entry name" value="Alginate_Permeability_Chnl"/>
</dbReference>
<name>A0ABU9Y710_9SPHN</name>
<reference evidence="2 3" key="1">
    <citation type="submission" date="2024-05" db="EMBL/GenBank/DDBJ databases">
        <authorList>
            <person name="Liu Q."/>
            <person name="Xin Y.-H."/>
        </authorList>
    </citation>
    <scope>NUCLEOTIDE SEQUENCE [LARGE SCALE GENOMIC DNA]</scope>
    <source>
        <strain evidence="2 3">CGMCC 1.10181</strain>
    </source>
</reference>
<evidence type="ECO:0000313" key="3">
    <source>
        <dbReference type="Proteomes" id="UP001419910"/>
    </source>
</evidence>